<sequence length="98" mass="11116">MRIVVIHGLIACTGRWLGEFDLKRFALNVDKYWKHSMEGEYSGMIADLEAVFSWASQNVSSTDSRAPVLRKLLDIMRARGVFLCDDDEFIVDGDPVGY</sequence>
<gene>
    <name evidence="1" type="ORF">Slin15195_G026610</name>
</gene>
<reference evidence="1" key="1">
    <citation type="submission" date="2022-06" db="EMBL/GenBank/DDBJ databases">
        <title>Complete genome sequences of two strains of the flax pathogen Septoria linicola.</title>
        <authorList>
            <person name="Lapalu N."/>
            <person name="Simon A."/>
            <person name="Demenou B."/>
            <person name="Paumier D."/>
            <person name="Guillot M.-P."/>
            <person name="Gout L."/>
            <person name="Valade R."/>
        </authorList>
    </citation>
    <scope>NUCLEOTIDE SEQUENCE</scope>
    <source>
        <strain evidence="1">SE15195</strain>
    </source>
</reference>
<dbReference type="Proteomes" id="UP001056384">
    <property type="component" value="Chromosome 2"/>
</dbReference>
<proteinExistence type="predicted"/>
<dbReference type="AlphaFoldDB" id="A0A9Q9AHK3"/>
<keyword evidence="2" id="KW-1185">Reference proteome</keyword>
<accession>A0A9Q9AHK3</accession>
<evidence type="ECO:0000313" key="2">
    <source>
        <dbReference type="Proteomes" id="UP001056384"/>
    </source>
</evidence>
<dbReference type="EMBL" id="CP099419">
    <property type="protein sequence ID" value="USW49342.1"/>
    <property type="molecule type" value="Genomic_DNA"/>
</dbReference>
<protein>
    <submittedName>
        <fullName evidence="1">Uncharacterized protein</fullName>
    </submittedName>
</protein>
<evidence type="ECO:0000313" key="1">
    <source>
        <dbReference type="EMBL" id="USW49342.1"/>
    </source>
</evidence>
<organism evidence="1 2">
    <name type="scientific">Septoria linicola</name>
    <dbReference type="NCBI Taxonomy" id="215465"/>
    <lineage>
        <taxon>Eukaryota</taxon>
        <taxon>Fungi</taxon>
        <taxon>Dikarya</taxon>
        <taxon>Ascomycota</taxon>
        <taxon>Pezizomycotina</taxon>
        <taxon>Dothideomycetes</taxon>
        <taxon>Dothideomycetidae</taxon>
        <taxon>Mycosphaerellales</taxon>
        <taxon>Mycosphaerellaceae</taxon>
        <taxon>Septoria</taxon>
    </lineage>
</organism>
<name>A0A9Q9AHK3_9PEZI</name>
<dbReference type="OrthoDB" id="3622555at2759"/>